<keyword evidence="9" id="KW-0472">Membrane</keyword>
<evidence type="ECO:0000256" key="4">
    <source>
        <dbReference type="ARBA" id="ARBA00022729"/>
    </source>
</evidence>
<evidence type="ECO:0000313" key="11">
    <source>
        <dbReference type="EMBL" id="KAB7508024.1"/>
    </source>
</evidence>
<comment type="similarity">
    <text evidence="2">Belongs to the acid ceramidase family.</text>
</comment>
<evidence type="ECO:0000256" key="6">
    <source>
        <dbReference type="ARBA" id="ARBA00023145"/>
    </source>
</evidence>
<dbReference type="GO" id="GO:0017040">
    <property type="term" value="F:N-acylsphingosine amidohydrolase activity"/>
    <property type="evidence" value="ECO:0007669"/>
    <property type="project" value="UniProtKB-EC"/>
</dbReference>
<evidence type="ECO:0000256" key="8">
    <source>
        <dbReference type="ARBA" id="ARBA00023228"/>
    </source>
</evidence>
<dbReference type="Proteomes" id="UP000326759">
    <property type="component" value="Unassembled WGS sequence"/>
</dbReference>
<dbReference type="FunFam" id="3.60.60.10:FF:000006">
    <property type="entry name" value="N-acylethanolamine-hydrolyzing acid amidase"/>
    <property type="match status" value="1"/>
</dbReference>
<evidence type="ECO:0000256" key="7">
    <source>
        <dbReference type="ARBA" id="ARBA00023180"/>
    </source>
</evidence>
<dbReference type="AlphaFoldDB" id="A0A5N5TPC3"/>
<evidence type="ECO:0000256" key="3">
    <source>
        <dbReference type="ARBA" id="ARBA00011891"/>
    </source>
</evidence>
<dbReference type="CDD" id="cd01903">
    <property type="entry name" value="Ntn_AC_NAAA"/>
    <property type="match status" value="1"/>
</dbReference>
<dbReference type="EMBL" id="SEYY01000094">
    <property type="protein sequence ID" value="KAB7508024.1"/>
    <property type="molecule type" value="Genomic_DNA"/>
</dbReference>
<evidence type="ECO:0000256" key="1">
    <source>
        <dbReference type="ARBA" id="ARBA00004371"/>
    </source>
</evidence>
<evidence type="ECO:0000256" key="5">
    <source>
        <dbReference type="ARBA" id="ARBA00022801"/>
    </source>
</evidence>
<evidence type="ECO:0000256" key="2">
    <source>
        <dbReference type="ARBA" id="ARBA00005730"/>
    </source>
</evidence>
<keyword evidence="9" id="KW-0812">Transmembrane</keyword>
<keyword evidence="7" id="KW-0325">Glycoprotein</keyword>
<name>A0A5N5TPC3_9CRUS</name>
<dbReference type="PANTHER" id="PTHR28583">
    <property type="entry name" value="ACID AMIDASE"/>
    <property type="match status" value="1"/>
</dbReference>
<dbReference type="GO" id="GO:0005764">
    <property type="term" value="C:lysosome"/>
    <property type="evidence" value="ECO:0007669"/>
    <property type="project" value="UniProtKB-SubCell"/>
</dbReference>
<keyword evidence="5" id="KW-0378">Hydrolase</keyword>
<keyword evidence="8" id="KW-0458">Lysosome</keyword>
<keyword evidence="12" id="KW-1185">Reference proteome</keyword>
<gene>
    <name evidence="11" type="primary">Asah1</name>
    <name evidence="11" type="ORF">Anas_02635</name>
</gene>
<dbReference type="PANTHER" id="PTHR28583:SF1">
    <property type="entry name" value="ACID CERAMIDASE"/>
    <property type="match status" value="1"/>
</dbReference>
<dbReference type="Pfam" id="PF02275">
    <property type="entry name" value="CBAH"/>
    <property type="match status" value="1"/>
</dbReference>
<feature type="transmembrane region" description="Helical" evidence="9">
    <location>
        <begin position="20"/>
        <end position="42"/>
    </location>
</feature>
<evidence type="ECO:0000259" key="10">
    <source>
        <dbReference type="Pfam" id="PF02275"/>
    </source>
</evidence>
<sequence>MRRNRYKKFFRSKSGAKYFIISGIVCFVSTIFILCFCVQYAASSSHRKIPLISDEAESNSNNETNTTFDKEKKLLPKELAVWILKSKFGIHAPRNVSVHAPLAKTLPDPYYEEIKGIAEAGNLTVTQITMYNIFYEVFTVCTSIITQDPSGYIHHGRNLDFGLFLGWDDHNHTWIVAELLRPLVIQLEWYKNGSLLFESVSYTGFIGVITGIKKDKFSFSLDERFTWNGGYIGLLEWIMFKDHDQKWVSFLIREVMETAESYEEAKSNMLTPRLLAPCYLILSGIYPGQGCVITRYRNDYNLLELGSSKEGQGSWFLVETNYDHWKEPPFYDDRRTPAIKCLNEGGQNNTGWELIYNVLSTKPVLNKLTTYTTLMDSKKGVMRTWLRTCPDPCWPW</sequence>
<keyword evidence="6" id="KW-0865">Zymogen</keyword>
<accession>A0A5N5TPC3</accession>
<dbReference type="EC" id="3.5.1.23" evidence="3"/>
<proteinExistence type="inferred from homology"/>
<evidence type="ECO:0000256" key="9">
    <source>
        <dbReference type="SAM" id="Phobius"/>
    </source>
</evidence>
<evidence type="ECO:0000313" key="12">
    <source>
        <dbReference type="Proteomes" id="UP000326759"/>
    </source>
</evidence>
<keyword evidence="9" id="KW-1133">Transmembrane helix</keyword>
<dbReference type="InterPro" id="IPR029132">
    <property type="entry name" value="CBAH/NAAA_C"/>
</dbReference>
<comment type="subcellular location">
    <subcellularLocation>
        <location evidence="1">Lysosome</location>
    </subcellularLocation>
</comment>
<keyword evidence="4" id="KW-0732">Signal</keyword>
<reference evidence="11 12" key="1">
    <citation type="journal article" date="2019" name="PLoS Biol.">
        <title>Sex chromosomes control vertical transmission of feminizing Wolbachia symbionts in an isopod.</title>
        <authorList>
            <person name="Becking T."/>
            <person name="Chebbi M.A."/>
            <person name="Giraud I."/>
            <person name="Moumen B."/>
            <person name="Laverre T."/>
            <person name="Caubet Y."/>
            <person name="Peccoud J."/>
            <person name="Gilbert C."/>
            <person name="Cordaux R."/>
        </authorList>
    </citation>
    <scope>NUCLEOTIDE SEQUENCE [LARGE SCALE GENOMIC DNA]</scope>
    <source>
        <strain evidence="11">ANa2</strain>
        <tissue evidence="11">Whole body excluding digestive tract and cuticle</tissue>
    </source>
</reference>
<organism evidence="11 12">
    <name type="scientific">Armadillidium nasatum</name>
    <dbReference type="NCBI Taxonomy" id="96803"/>
    <lineage>
        <taxon>Eukaryota</taxon>
        <taxon>Metazoa</taxon>
        <taxon>Ecdysozoa</taxon>
        <taxon>Arthropoda</taxon>
        <taxon>Crustacea</taxon>
        <taxon>Multicrustacea</taxon>
        <taxon>Malacostraca</taxon>
        <taxon>Eumalacostraca</taxon>
        <taxon>Peracarida</taxon>
        <taxon>Isopoda</taxon>
        <taxon>Oniscidea</taxon>
        <taxon>Crinocheta</taxon>
        <taxon>Armadillidiidae</taxon>
        <taxon>Armadillidium</taxon>
    </lineage>
</organism>
<comment type="caution">
    <text evidence="11">The sequence shown here is derived from an EMBL/GenBank/DDBJ whole genome shotgun (WGS) entry which is preliminary data.</text>
</comment>
<dbReference type="OrthoDB" id="5273684at2759"/>
<protein>
    <recommendedName>
        <fullName evidence="3">ceramidase</fullName>
        <ecNumber evidence="3">3.5.1.23</ecNumber>
    </recommendedName>
</protein>
<feature type="domain" description="Choloylglycine hydrolase/NAAA C-terminal" evidence="10">
    <location>
        <begin position="141"/>
        <end position="305"/>
    </location>
</feature>